<reference evidence="2 3" key="1">
    <citation type="submission" date="2017-11" db="EMBL/GenBank/DDBJ databases">
        <title>De novo assembly and phasing of dikaryotic genomes from two isolates of Puccinia coronata f. sp. avenae, the causal agent of oat crown rust.</title>
        <authorList>
            <person name="Miller M.E."/>
            <person name="Zhang Y."/>
            <person name="Omidvar V."/>
            <person name="Sperschneider J."/>
            <person name="Schwessinger B."/>
            <person name="Raley C."/>
            <person name="Palmer J.M."/>
            <person name="Garnica D."/>
            <person name="Upadhyaya N."/>
            <person name="Rathjen J."/>
            <person name="Taylor J.M."/>
            <person name="Park R.F."/>
            <person name="Dodds P.N."/>
            <person name="Hirsch C.D."/>
            <person name="Kianian S.F."/>
            <person name="Figueroa M."/>
        </authorList>
    </citation>
    <scope>NUCLEOTIDE SEQUENCE [LARGE SCALE GENOMIC DNA]</scope>
    <source>
        <strain evidence="2">12NC29</strain>
    </source>
</reference>
<comment type="caution">
    <text evidence="2">The sequence shown here is derived from an EMBL/GenBank/DDBJ whole genome shotgun (WGS) entry which is preliminary data.</text>
</comment>
<protein>
    <submittedName>
        <fullName evidence="2">Uncharacterized protein</fullName>
    </submittedName>
</protein>
<organism evidence="2 3">
    <name type="scientific">Puccinia coronata f. sp. avenae</name>
    <dbReference type="NCBI Taxonomy" id="200324"/>
    <lineage>
        <taxon>Eukaryota</taxon>
        <taxon>Fungi</taxon>
        <taxon>Dikarya</taxon>
        <taxon>Basidiomycota</taxon>
        <taxon>Pucciniomycotina</taxon>
        <taxon>Pucciniomycetes</taxon>
        <taxon>Pucciniales</taxon>
        <taxon>Pucciniaceae</taxon>
        <taxon>Puccinia</taxon>
    </lineage>
</organism>
<gene>
    <name evidence="2" type="ORF">PCANC_03844</name>
</gene>
<dbReference type="AlphaFoldDB" id="A0A2N5T7F6"/>
<proteinExistence type="predicted"/>
<name>A0A2N5T7F6_9BASI</name>
<feature type="chain" id="PRO_5015002002" evidence="1">
    <location>
        <begin position="16"/>
        <end position="145"/>
    </location>
</feature>
<keyword evidence="1" id="KW-0732">Signal</keyword>
<evidence type="ECO:0000256" key="1">
    <source>
        <dbReference type="SAM" id="SignalP"/>
    </source>
</evidence>
<feature type="signal peptide" evidence="1">
    <location>
        <begin position="1"/>
        <end position="15"/>
    </location>
</feature>
<sequence>MSIILVSVLAGRLSADITITKISAGDWTNKTPEELLRRAAGNLGVTDSREFDCAKGDQVERFPSGVTNSEPALVLSNESRGEIKLVNHLGTQQFYVLKSSRLGTLYWLFRTILPQEIHYIKVLDSKVIVMHPIPFKPNNPYQRVF</sequence>
<keyword evidence="3" id="KW-1185">Reference proteome</keyword>
<evidence type="ECO:0000313" key="3">
    <source>
        <dbReference type="Proteomes" id="UP000235388"/>
    </source>
</evidence>
<dbReference type="Proteomes" id="UP000235388">
    <property type="component" value="Unassembled WGS sequence"/>
</dbReference>
<dbReference type="EMBL" id="PGCJ01000784">
    <property type="protein sequence ID" value="PLW21398.1"/>
    <property type="molecule type" value="Genomic_DNA"/>
</dbReference>
<accession>A0A2N5T7F6</accession>
<evidence type="ECO:0000313" key="2">
    <source>
        <dbReference type="EMBL" id="PLW21398.1"/>
    </source>
</evidence>